<dbReference type="InterPro" id="IPR046732">
    <property type="entry name" value="DUF6624"/>
</dbReference>
<sequence>MTSEPLRPDIARGLLERAEKAREPRSKLSRGLLSETEIDMRRHADHANAQVLRRVVADHGWPGRSLVGEEAAEAAWQIALRADHLPDFQRLALRLMATAVERGEATIQQWAHLHDRCSINAGAAQLYGTQYRLGPNGAEILPIREPENLDARRASVGLVSFASAQEALRRRQTREPESDSADEPRDDEPHRDAATAEFVRSAA</sequence>
<reference evidence="2" key="1">
    <citation type="submission" date="2022-06" db="EMBL/GenBank/DDBJ databases">
        <title>Complete genome sequence of Streptomyces nigrescens HEK616.</title>
        <authorList>
            <person name="Asamizu S."/>
            <person name="Onaka H."/>
        </authorList>
    </citation>
    <scope>NUCLEOTIDE SEQUENCE</scope>
    <source>
        <strain evidence="2">HEK616</strain>
    </source>
</reference>
<name>A0ABN6QMR9_STRNI</name>
<organism evidence="2 3">
    <name type="scientific">Streptomyces nigrescens</name>
    <dbReference type="NCBI Taxonomy" id="1920"/>
    <lineage>
        <taxon>Bacteria</taxon>
        <taxon>Bacillati</taxon>
        <taxon>Actinomycetota</taxon>
        <taxon>Actinomycetes</taxon>
        <taxon>Kitasatosporales</taxon>
        <taxon>Streptomycetaceae</taxon>
        <taxon>Streptomyces</taxon>
    </lineage>
</organism>
<feature type="region of interest" description="Disordered" evidence="1">
    <location>
        <begin position="167"/>
        <end position="203"/>
    </location>
</feature>
<evidence type="ECO:0000256" key="1">
    <source>
        <dbReference type="SAM" id="MobiDB-lite"/>
    </source>
</evidence>
<proteinExistence type="predicted"/>
<gene>
    <name evidence="2" type="ORF">HEK616_09960</name>
</gene>
<dbReference type="RefSeq" id="WP_261951651.1">
    <property type="nucleotide sequence ID" value="NZ_AP026073.1"/>
</dbReference>
<accession>A0ABN6QMR9</accession>
<evidence type="ECO:0000313" key="2">
    <source>
        <dbReference type="EMBL" id="BDM67509.1"/>
    </source>
</evidence>
<dbReference type="Pfam" id="PF20329">
    <property type="entry name" value="DUF6624"/>
    <property type="match status" value="1"/>
</dbReference>
<dbReference type="EMBL" id="AP026073">
    <property type="protein sequence ID" value="BDM67509.1"/>
    <property type="molecule type" value="Genomic_DNA"/>
</dbReference>
<keyword evidence="3" id="KW-1185">Reference proteome</keyword>
<protein>
    <submittedName>
        <fullName evidence="2">Uncharacterized protein</fullName>
    </submittedName>
</protein>
<dbReference type="Proteomes" id="UP001059597">
    <property type="component" value="Chromosome"/>
</dbReference>
<evidence type="ECO:0000313" key="3">
    <source>
        <dbReference type="Proteomes" id="UP001059597"/>
    </source>
</evidence>
<feature type="compositionally biased region" description="Basic and acidic residues" evidence="1">
    <location>
        <begin position="167"/>
        <end position="177"/>
    </location>
</feature>